<keyword evidence="2" id="KW-0489">Methyltransferase</keyword>
<proteinExistence type="predicted"/>
<dbReference type="GO" id="GO:0008757">
    <property type="term" value="F:S-adenosylmethionine-dependent methyltransferase activity"/>
    <property type="evidence" value="ECO:0007669"/>
    <property type="project" value="InterPro"/>
</dbReference>
<reference evidence="2 3" key="1">
    <citation type="submission" date="2020-02" db="EMBL/GenBank/DDBJ databases">
        <authorList>
            <person name="Hogendoorn C."/>
        </authorList>
    </citation>
    <scope>NUCLEOTIDE SEQUENCE [LARGE SCALE GENOMIC DNA]</scope>
    <source>
        <strain evidence="2">R501</strain>
    </source>
</reference>
<dbReference type="AlphaFoldDB" id="A0A6F8ZFH9"/>
<sequence length="207" mass="22401">MPAGHPWFARLYAGSQWAVERWIGRIRVQHLTAASGPTLVVGAGTGLDLPALPAGLPEVVASEPDPFMFRRLERTLAARAWPFPITAVQAPIEALPFPDRRFRTVVADLVLCTVPDVAAGLAEVARVLEPDGQLLFLEHVAAPRAWARAVQDGLTPLWSRVAGGCHLNRDTVAAIRAAGFRVEEAAVRRRDLLTPVVAGRARPPRPV</sequence>
<dbReference type="SUPFAM" id="SSF53335">
    <property type="entry name" value="S-adenosyl-L-methionine-dependent methyltransferases"/>
    <property type="match status" value="1"/>
</dbReference>
<protein>
    <submittedName>
        <fullName evidence="2">Ubiquinone/menaquinone biosynthesis C-methylase UbiE</fullName>
    </submittedName>
</protein>
<evidence type="ECO:0000313" key="2">
    <source>
        <dbReference type="EMBL" id="CAB1128420.1"/>
    </source>
</evidence>
<evidence type="ECO:0000313" key="3">
    <source>
        <dbReference type="Proteomes" id="UP000503399"/>
    </source>
</evidence>
<dbReference type="Proteomes" id="UP000503399">
    <property type="component" value="Chromosome"/>
</dbReference>
<keyword evidence="2" id="KW-0830">Ubiquinone</keyword>
<dbReference type="PANTHER" id="PTHR45036:SF1">
    <property type="entry name" value="METHYLTRANSFERASE LIKE 7A"/>
    <property type="match status" value="1"/>
</dbReference>
<gene>
    <name evidence="2" type="ORF">R50_0914</name>
</gene>
<dbReference type="GO" id="GO:0032259">
    <property type="term" value="P:methylation"/>
    <property type="evidence" value="ECO:0007669"/>
    <property type="project" value="UniProtKB-KW"/>
</dbReference>
<dbReference type="InterPro" id="IPR052356">
    <property type="entry name" value="Thiol_S-MT"/>
</dbReference>
<accession>A0A6F8ZFH9</accession>
<dbReference type="Gene3D" id="3.40.50.150">
    <property type="entry name" value="Vaccinia Virus protein VP39"/>
    <property type="match status" value="1"/>
</dbReference>
<keyword evidence="3" id="KW-1185">Reference proteome</keyword>
<evidence type="ECO:0000259" key="1">
    <source>
        <dbReference type="Pfam" id="PF08241"/>
    </source>
</evidence>
<dbReference type="PANTHER" id="PTHR45036">
    <property type="entry name" value="METHYLTRANSFERASE LIKE 7B"/>
    <property type="match status" value="1"/>
</dbReference>
<name>A0A6F8ZFH9_9FIRM</name>
<keyword evidence="2" id="KW-0808">Transferase</keyword>
<dbReference type="InterPro" id="IPR029063">
    <property type="entry name" value="SAM-dependent_MTases_sf"/>
</dbReference>
<dbReference type="InterPro" id="IPR013216">
    <property type="entry name" value="Methyltransf_11"/>
</dbReference>
<organism evidence="2 3">
    <name type="scientific">Candidatus Hydrogenisulfobacillus filiaventi</name>
    <dbReference type="NCBI Taxonomy" id="2707344"/>
    <lineage>
        <taxon>Bacteria</taxon>
        <taxon>Bacillati</taxon>
        <taxon>Bacillota</taxon>
        <taxon>Clostridia</taxon>
        <taxon>Eubacteriales</taxon>
        <taxon>Clostridiales Family XVII. Incertae Sedis</taxon>
        <taxon>Candidatus Hydrogenisulfobacillus</taxon>
    </lineage>
</organism>
<dbReference type="KEGG" id="hfv:R50_0914"/>
<feature type="domain" description="Methyltransferase type 11" evidence="1">
    <location>
        <begin position="39"/>
        <end position="136"/>
    </location>
</feature>
<dbReference type="EMBL" id="LR778114">
    <property type="protein sequence ID" value="CAB1128420.1"/>
    <property type="molecule type" value="Genomic_DNA"/>
</dbReference>
<dbReference type="CDD" id="cd02440">
    <property type="entry name" value="AdoMet_MTases"/>
    <property type="match status" value="1"/>
</dbReference>
<dbReference type="Pfam" id="PF08241">
    <property type="entry name" value="Methyltransf_11"/>
    <property type="match status" value="1"/>
</dbReference>